<evidence type="ECO:0000259" key="2">
    <source>
        <dbReference type="Pfam" id="PF03364"/>
    </source>
</evidence>
<dbReference type="PANTHER" id="PTHR12901:SF10">
    <property type="entry name" value="COENZYME Q-BINDING PROTEIN COQ10, MITOCHONDRIAL"/>
    <property type="match status" value="1"/>
</dbReference>
<dbReference type="InterPro" id="IPR005031">
    <property type="entry name" value="COQ10_START"/>
</dbReference>
<dbReference type="InterPro" id="IPR023393">
    <property type="entry name" value="START-like_dom_sf"/>
</dbReference>
<reference evidence="3 4" key="1">
    <citation type="submission" date="2017-05" db="EMBL/GenBank/DDBJ databases">
        <title>Genome Analysis of Maritalea myrionectae HL2708#5.</title>
        <authorList>
            <consortium name="Cotde Inc.-PKNU"/>
            <person name="Jang D."/>
            <person name="Oh H.-M."/>
        </authorList>
    </citation>
    <scope>NUCLEOTIDE SEQUENCE [LARGE SCALE GENOMIC DNA]</scope>
    <source>
        <strain evidence="3 4">HL2708#5</strain>
    </source>
</reference>
<evidence type="ECO:0000256" key="1">
    <source>
        <dbReference type="ARBA" id="ARBA00008918"/>
    </source>
</evidence>
<dbReference type="Gene3D" id="3.30.530.20">
    <property type="match status" value="1"/>
</dbReference>
<dbReference type="GO" id="GO:0045333">
    <property type="term" value="P:cellular respiration"/>
    <property type="evidence" value="ECO:0007669"/>
    <property type="project" value="InterPro"/>
</dbReference>
<dbReference type="CDD" id="cd07813">
    <property type="entry name" value="COQ10p_like"/>
    <property type="match status" value="1"/>
</dbReference>
<protein>
    <submittedName>
        <fullName evidence="3">Ribosome association toxin RatA</fullName>
    </submittedName>
</protein>
<keyword evidence="4" id="KW-1185">Reference proteome</keyword>
<dbReference type="InterPro" id="IPR044996">
    <property type="entry name" value="COQ10-like"/>
</dbReference>
<gene>
    <name evidence="3" type="ORF">MXMO3_02101</name>
</gene>
<organism evidence="3 4">
    <name type="scientific">Maritalea myrionectae</name>
    <dbReference type="NCBI Taxonomy" id="454601"/>
    <lineage>
        <taxon>Bacteria</taxon>
        <taxon>Pseudomonadati</taxon>
        <taxon>Pseudomonadota</taxon>
        <taxon>Alphaproteobacteria</taxon>
        <taxon>Hyphomicrobiales</taxon>
        <taxon>Devosiaceae</taxon>
        <taxon>Maritalea</taxon>
    </lineage>
</organism>
<dbReference type="PANTHER" id="PTHR12901">
    <property type="entry name" value="SPERM PROTEIN HOMOLOG"/>
    <property type="match status" value="1"/>
</dbReference>
<comment type="similarity">
    <text evidence="1">Belongs to the ribosome association toxin RatA family.</text>
</comment>
<dbReference type="SUPFAM" id="SSF55961">
    <property type="entry name" value="Bet v1-like"/>
    <property type="match status" value="1"/>
</dbReference>
<dbReference type="Proteomes" id="UP000258927">
    <property type="component" value="Chromosome"/>
</dbReference>
<dbReference type="GO" id="GO:0048039">
    <property type="term" value="F:ubiquinone binding"/>
    <property type="evidence" value="ECO:0007669"/>
    <property type="project" value="InterPro"/>
</dbReference>
<sequence>MTKIAFDRHVPYTPEQMFDLVADLRRYPSFVPNCSNMQVRPGGSDHDCYARMGISFGPISQDYESRVEMDRGNLRIAATAVDGPFSHLSSVWEFLPEGEGTHIQFKVDFKLSNRLIAAVAEPLFATKQEEIMDAFVKRADELYGK</sequence>
<evidence type="ECO:0000313" key="4">
    <source>
        <dbReference type="Proteomes" id="UP000258927"/>
    </source>
</evidence>
<dbReference type="AlphaFoldDB" id="A0A2R4MF28"/>
<proteinExistence type="inferred from homology"/>
<dbReference type="RefSeq" id="WP_117395821.1">
    <property type="nucleotide sequence ID" value="NZ_CP021330.1"/>
</dbReference>
<feature type="domain" description="Coenzyme Q-binding protein COQ10 START" evidence="2">
    <location>
        <begin position="10"/>
        <end position="135"/>
    </location>
</feature>
<accession>A0A2R4MF28</accession>
<evidence type="ECO:0000313" key="3">
    <source>
        <dbReference type="EMBL" id="AVX04622.1"/>
    </source>
</evidence>
<dbReference type="Pfam" id="PF03364">
    <property type="entry name" value="Polyketide_cyc"/>
    <property type="match status" value="1"/>
</dbReference>
<dbReference type="EMBL" id="CP021330">
    <property type="protein sequence ID" value="AVX04622.1"/>
    <property type="molecule type" value="Genomic_DNA"/>
</dbReference>
<name>A0A2R4MF28_9HYPH</name>
<dbReference type="STRING" id="1122213.GCA_000423365_02399"/>
<dbReference type="KEGG" id="mmyr:MXMO3_02101"/>